<dbReference type="Proteomes" id="UP000704712">
    <property type="component" value="Unassembled WGS sequence"/>
</dbReference>
<feature type="non-terminal residue" evidence="1">
    <location>
        <position position="1"/>
    </location>
</feature>
<name>A0A8S9UHE2_PHYIN</name>
<sequence length="228" mass="24823">ALKLFGLCNNGEETDIVSVLVAFSAQTDATCPAGGSSAGCLPNVDRGAEEAHQRLSQANFADSPVYSERKVGLSPLQKCTAASHQLAHGMPADVVGEYIRIGGRAAAESPKYLCATVVAAFGDEHICSPTEDDIMRLLAMHETRGVAGMLGSLDCIHWSWKTARQHRKYKHKEKSPNMLLKIYGFGAWFLDINVLDRFSDLVKMRAPPCNYKAHGNSYNLGYYLADGE</sequence>
<reference evidence="1" key="1">
    <citation type="submission" date="2020-03" db="EMBL/GenBank/DDBJ databases">
        <title>Hybrid Assembly of Korean Phytophthora infestans isolates.</title>
        <authorList>
            <person name="Prokchorchik M."/>
            <person name="Lee Y."/>
            <person name="Seo J."/>
            <person name="Cho J.-H."/>
            <person name="Park Y.-E."/>
            <person name="Jang D.-C."/>
            <person name="Im J.-S."/>
            <person name="Choi J.-G."/>
            <person name="Park H.-J."/>
            <person name="Lee G.-B."/>
            <person name="Lee Y.-G."/>
            <person name="Hong S.-Y."/>
            <person name="Cho K."/>
            <person name="Sohn K.H."/>
        </authorList>
    </citation>
    <scope>NUCLEOTIDE SEQUENCE</scope>
    <source>
        <strain evidence="1">KR_2_A2</strain>
    </source>
</reference>
<dbReference type="AlphaFoldDB" id="A0A8S9UHE2"/>
<dbReference type="Pfam" id="PF04827">
    <property type="entry name" value="Plant_tran"/>
    <property type="match status" value="1"/>
</dbReference>
<evidence type="ECO:0000313" key="1">
    <source>
        <dbReference type="EMBL" id="KAF4140395.1"/>
    </source>
</evidence>
<gene>
    <name evidence="1" type="ORF">GN958_ATG10392</name>
</gene>
<proteinExistence type="predicted"/>
<dbReference type="PANTHER" id="PTHR47150:SF7">
    <property type="entry name" value="NUCLEASE"/>
    <property type="match status" value="1"/>
</dbReference>
<dbReference type="PANTHER" id="PTHR47150">
    <property type="entry name" value="OS12G0169200 PROTEIN"/>
    <property type="match status" value="1"/>
</dbReference>
<accession>A0A8S9UHE2</accession>
<organism evidence="1 2">
    <name type="scientific">Phytophthora infestans</name>
    <name type="common">Potato late blight agent</name>
    <name type="synonym">Botrytis infestans</name>
    <dbReference type="NCBI Taxonomy" id="4787"/>
    <lineage>
        <taxon>Eukaryota</taxon>
        <taxon>Sar</taxon>
        <taxon>Stramenopiles</taxon>
        <taxon>Oomycota</taxon>
        <taxon>Peronosporomycetes</taxon>
        <taxon>Peronosporales</taxon>
        <taxon>Peronosporaceae</taxon>
        <taxon>Phytophthora</taxon>
    </lineage>
</organism>
<dbReference type="InterPro" id="IPR006912">
    <property type="entry name" value="Harbinger_derived_prot"/>
</dbReference>
<dbReference type="EMBL" id="JAACNO010001467">
    <property type="protein sequence ID" value="KAF4140395.1"/>
    <property type="molecule type" value="Genomic_DNA"/>
</dbReference>
<evidence type="ECO:0000313" key="2">
    <source>
        <dbReference type="Proteomes" id="UP000704712"/>
    </source>
</evidence>
<comment type="caution">
    <text evidence="1">The sequence shown here is derived from an EMBL/GenBank/DDBJ whole genome shotgun (WGS) entry which is preliminary data.</text>
</comment>
<protein>
    <submittedName>
        <fullName evidence="1">Uncharacterized protein</fullName>
    </submittedName>
</protein>